<gene>
    <name evidence="1" type="ORF">F2P81_011592</name>
</gene>
<dbReference type="Proteomes" id="UP000438429">
    <property type="component" value="Unassembled WGS sequence"/>
</dbReference>
<dbReference type="EMBL" id="VEVO01000010">
    <property type="protein sequence ID" value="KAF0036280.1"/>
    <property type="molecule type" value="Genomic_DNA"/>
</dbReference>
<organism evidence="1 2">
    <name type="scientific">Scophthalmus maximus</name>
    <name type="common">Turbot</name>
    <name type="synonym">Psetta maxima</name>
    <dbReference type="NCBI Taxonomy" id="52904"/>
    <lineage>
        <taxon>Eukaryota</taxon>
        <taxon>Metazoa</taxon>
        <taxon>Chordata</taxon>
        <taxon>Craniata</taxon>
        <taxon>Vertebrata</taxon>
        <taxon>Euteleostomi</taxon>
        <taxon>Actinopterygii</taxon>
        <taxon>Neopterygii</taxon>
        <taxon>Teleostei</taxon>
        <taxon>Neoteleostei</taxon>
        <taxon>Acanthomorphata</taxon>
        <taxon>Carangaria</taxon>
        <taxon>Pleuronectiformes</taxon>
        <taxon>Pleuronectoidei</taxon>
        <taxon>Scophthalmidae</taxon>
        <taxon>Scophthalmus</taxon>
    </lineage>
</organism>
<protein>
    <submittedName>
        <fullName evidence="1">Uncharacterized protein</fullName>
    </submittedName>
</protein>
<dbReference type="AlphaFoldDB" id="A0A6A4SWN3"/>
<name>A0A6A4SWN3_SCOMX</name>
<evidence type="ECO:0000313" key="2">
    <source>
        <dbReference type="Proteomes" id="UP000438429"/>
    </source>
</evidence>
<sequence>MRTTRINTLSLDSDVLQGHGGLAVVEKEAHAQAEAQKEKDEAEVQVNCPLCRGCDIKLTARRPGRLPA</sequence>
<reference evidence="1 2" key="1">
    <citation type="submission" date="2019-06" db="EMBL/GenBank/DDBJ databases">
        <title>Draft genomes of female and male turbot (Scophthalmus maximus).</title>
        <authorList>
            <person name="Xu H."/>
            <person name="Xu X.-W."/>
            <person name="Shao C."/>
            <person name="Chen S."/>
        </authorList>
    </citation>
    <scope>NUCLEOTIDE SEQUENCE [LARGE SCALE GENOMIC DNA]</scope>
    <source>
        <strain evidence="1">Ysfricsl-2016a</strain>
        <tissue evidence="1">Blood</tissue>
    </source>
</reference>
<accession>A0A6A4SWN3</accession>
<proteinExistence type="predicted"/>
<comment type="caution">
    <text evidence="1">The sequence shown here is derived from an EMBL/GenBank/DDBJ whole genome shotgun (WGS) entry which is preliminary data.</text>
</comment>
<evidence type="ECO:0000313" key="1">
    <source>
        <dbReference type="EMBL" id="KAF0036280.1"/>
    </source>
</evidence>